<name>A0ABV3RKS7_9RHOB</name>
<dbReference type="InterPro" id="IPR000551">
    <property type="entry name" value="MerR-type_HTH_dom"/>
</dbReference>
<dbReference type="RefSeq" id="WP_367876404.1">
    <property type="nucleotide sequence ID" value="NZ_JBFNXX010000002.1"/>
</dbReference>
<organism evidence="3 4">
    <name type="scientific">Sulfitobacter sediminis</name>
    <dbReference type="NCBI Taxonomy" id="3234186"/>
    <lineage>
        <taxon>Bacteria</taxon>
        <taxon>Pseudomonadati</taxon>
        <taxon>Pseudomonadota</taxon>
        <taxon>Alphaproteobacteria</taxon>
        <taxon>Rhodobacterales</taxon>
        <taxon>Roseobacteraceae</taxon>
        <taxon>Sulfitobacter</taxon>
    </lineage>
</organism>
<feature type="compositionally biased region" description="Low complexity" evidence="1">
    <location>
        <begin position="139"/>
        <end position="152"/>
    </location>
</feature>
<protein>
    <submittedName>
        <fullName evidence="3">MerR family transcriptional regulator</fullName>
    </submittedName>
</protein>
<feature type="domain" description="HTH merR-type" evidence="2">
    <location>
        <begin position="10"/>
        <end position="78"/>
    </location>
</feature>
<accession>A0ABV3RKS7</accession>
<dbReference type="InterPro" id="IPR009061">
    <property type="entry name" value="DNA-bd_dom_put_sf"/>
</dbReference>
<evidence type="ECO:0000256" key="1">
    <source>
        <dbReference type="SAM" id="MobiDB-lite"/>
    </source>
</evidence>
<keyword evidence="4" id="KW-1185">Reference proteome</keyword>
<dbReference type="PROSITE" id="PS50937">
    <property type="entry name" value="HTH_MERR_2"/>
    <property type="match status" value="1"/>
</dbReference>
<evidence type="ECO:0000259" key="2">
    <source>
        <dbReference type="PROSITE" id="PS50937"/>
    </source>
</evidence>
<sequence length="309" mass="33251">MAKSPDAFRTISEVADWLGIQAHVLRFWESKFSQVKPVKRAGGRRYYRPNDMLLLGGIRKLLHEDGLTIKGVQKILREEGISHVIALSPPLDDQTEVEEQDETPFIEVVPEDTEETGVVLRFDSGAPQTDTEEEEDEGAAQSVTAAKAAQPEPETPETDDVPEPQAEASGSTEADESAARAGTEATPDTEDTPATAAKLPAFLRRPMAEPPSETDNPPPPAAEEPVSAEAEPVEPEAPAPPRPRNIDMPPITPVADIAVSPGALTFAARTRGLTRAQAEEIGPHLEKLTALRDKMAARRKPGAHPGPID</sequence>
<dbReference type="Pfam" id="PF13411">
    <property type="entry name" value="MerR_1"/>
    <property type="match status" value="1"/>
</dbReference>
<evidence type="ECO:0000313" key="3">
    <source>
        <dbReference type="EMBL" id="MEW9918703.1"/>
    </source>
</evidence>
<dbReference type="SUPFAM" id="SSF46955">
    <property type="entry name" value="Putative DNA-binding domain"/>
    <property type="match status" value="1"/>
</dbReference>
<reference evidence="3 4" key="1">
    <citation type="submission" date="2024-07" db="EMBL/GenBank/DDBJ databases">
        <title>Marimonas sp.nov., isolated from tidal-flat sediment.</title>
        <authorList>
            <person name="Jayan J.N."/>
            <person name="Lee S.S."/>
        </authorList>
    </citation>
    <scope>NUCLEOTIDE SEQUENCE [LARGE SCALE GENOMIC DNA]</scope>
    <source>
        <strain evidence="3 4">MJW-29</strain>
    </source>
</reference>
<dbReference type="Proteomes" id="UP001556098">
    <property type="component" value="Unassembled WGS sequence"/>
</dbReference>
<proteinExistence type="predicted"/>
<dbReference type="CDD" id="cd04765">
    <property type="entry name" value="HTH_MlrA-like_sg2"/>
    <property type="match status" value="1"/>
</dbReference>
<evidence type="ECO:0000313" key="4">
    <source>
        <dbReference type="Proteomes" id="UP001556098"/>
    </source>
</evidence>
<comment type="caution">
    <text evidence="3">The sequence shown here is derived from an EMBL/GenBank/DDBJ whole genome shotgun (WGS) entry which is preliminary data.</text>
</comment>
<feature type="region of interest" description="Disordered" evidence="1">
    <location>
        <begin position="123"/>
        <end position="254"/>
    </location>
</feature>
<gene>
    <name evidence="3" type="ORF">AB2B41_03760</name>
</gene>
<dbReference type="SMART" id="SM00422">
    <property type="entry name" value="HTH_MERR"/>
    <property type="match status" value="1"/>
</dbReference>
<dbReference type="EMBL" id="JBFNXX010000002">
    <property type="protein sequence ID" value="MEW9918703.1"/>
    <property type="molecule type" value="Genomic_DNA"/>
</dbReference>
<dbReference type="Gene3D" id="1.10.1660.10">
    <property type="match status" value="1"/>
</dbReference>